<organism evidence="9 10">
    <name type="scientific">Steccherinum ochraceum</name>
    <dbReference type="NCBI Taxonomy" id="92696"/>
    <lineage>
        <taxon>Eukaryota</taxon>
        <taxon>Fungi</taxon>
        <taxon>Dikarya</taxon>
        <taxon>Basidiomycota</taxon>
        <taxon>Agaricomycotina</taxon>
        <taxon>Agaricomycetes</taxon>
        <taxon>Polyporales</taxon>
        <taxon>Steccherinaceae</taxon>
        <taxon>Steccherinum</taxon>
    </lineage>
</organism>
<sequence length="386" mass="42597">MTAATPLHVELPSSSQLKSFADSPPTPYTPRSVLSLRQNSDSASMASAKTPRSPVEPHSPHDPTSSEVNGKHAESDEGGDKPVFAEGREAAQSKDQLHAQEIELPEMNVAPPDTLPPSPPLTEMEGKDEDEAKAASQHLPEEDITNWQSSVDGRDGSYHESDLGYSTGNEVSPVDARGPSARQLGVPQDGDFASSAPQEVVHPLRLDVHPPSPPLWEVIQPPQDNNTRRTLGALSPDHAARHERTPKAATTRPLIPFSTYYFGPPPLDSAYGTTPVGHIGVHHPREIIRIERDYSGGELVQFAPIYPLELEGRITPTQFLETVNTINEILISAHSLRLVTKSHYEKEMHRLRQCIDEINKSLYNPLGLNILWPHKVAFMFLEIEYY</sequence>
<evidence type="ECO:0000256" key="1">
    <source>
        <dbReference type="ARBA" id="ARBA00004406"/>
    </source>
</evidence>
<accession>A0A4R0S3T0</accession>
<dbReference type="PANTHER" id="PTHR13254:SF0">
    <property type="entry name" value="GOLGIN SUBFAMILY A MEMBER 7_ERF4 DOMAIN-CONTAINING PROTEIN"/>
    <property type="match status" value="1"/>
</dbReference>
<evidence type="ECO:0000313" key="9">
    <source>
        <dbReference type="EMBL" id="TCD71464.1"/>
    </source>
</evidence>
<evidence type="ECO:0000256" key="7">
    <source>
        <dbReference type="SAM" id="MobiDB-lite"/>
    </source>
</evidence>
<evidence type="ECO:0000256" key="6">
    <source>
        <dbReference type="ARBA" id="ARBA00023136"/>
    </source>
</evidence>
<reference evidence="9 10" key="1">
    <citation type="submission" date="2018-11" db="EMBL/GenBank/DDBJ databases">
        <title>Genome assembly of Steccherinum ochraceum LE-BIN_3174, the white-rot fungus of the Steccherinaceae family (The Residual Polyporoid clade, Polyporales, Basidiomycota).</title>
        <authorList>
            <person name="Fedorova T.V."/>
            <person name="Glazunova O.A."/>
            <person name="Landesman E.O."/>
            <person name="Moiseenko K.V."/>
            <person name="Psurtseva N.V."/>
            <person name="Savinova O.S."/>
            <person name="Shakhova N.V."/>
            <person name="Tyazhelova T.V."/>
            <person name="Vasina D.V."/>
        </authorList>
    </citation>
    <scope>NUCLEOTIDE SEQUENCE [LARGE SCALE GENOMIC DNA]</scope>
    <source>
        <strain evidence="9 10">LE-BIN_3174</strain>
    </source>
</reference>
<dbReference type="PANTHER" id="PTHR13254">
    <property type="entry name" value="GOLGI AUTOANTIGEN, GOLGIN SUBFAMILY A, 7"/>
    <property type="match status" value="1"/>
</dbReference>
<dbReference type="GO" id="GO:0031211">
    <property type="term" value="C:endoplasmic reticulum palmitoyltransferase complex"/>
    <property type="evidence" value="ECO:0007669"/>
    <property type="project" value="TreeGrafter"/>
</dbReference>
<dbReference type="AlphaFoldDB" id="A0A4R0S3T0"/>
<protein>
    <recommendedName>
        <fullName evidence="4">Ras modification protein ERF4</fullName>
    </recommendedName>
</protein>
<feature type="compositionally biased region" description="Polar residues" evidence="7">
    <location>
        <begin position="35"/>
        <end position="47"/>
    </location>
</feature>
<feature type="domain" description="Golgin subfamily A member 7/ERF4" evidence="8">
    <location>
        <begin position="287"/>
        <end position="336"/>
    </location>
</feature>
<comment type="caution">
    <text evidence="9">The sequence shown here is derived from an EMBL/GenBank/DDBJ whole genome shotgun (WGS) entry which is preliminary data.</text>
</comment>
<keyword evidence="5" id="KW-0256">Endoplasmic reticulum</keyword>
<feature type="domain" description="Golgin subfamily A member 7/ERF4" evidence="8">
    <location>
        <begin position="337"/>
        <end position="382"/>
    </location>
</feature>
<dbReference type="Proteomes" id="UP000292702">
    <property type="component" value="Unassembled WGS sequence"/>
</dbReference>
<dbReference type="InterPro" id="IPR051371">
    <property type="entry name" value="Ras_palmitoyltransferase"/>
</dbReference>
<dbReference type="EMBL" id="RWJN01000006">
    <property type="protein sequence ID" value="TCD71464.1"/>
    <property type="molecule type" value="Genomic_DNA"/>
</dbReference>
<evidence type="ECO:0000256" key="4">
    <source>
        <dbReference type="ARBA" id="ARBA00018463"/>
    </source>
</evidence>
<gene>
    <name evidence="9" type="ORF">EIP91_010170</name>
</gene>
<comment type="subcellular location">
    <subcellularLocation>
        <location evidence="1">Endoplasmic reticulum membrane</location>
        <topology evidence="1">Peripheral membrane protein</topology>
    </subcellularLocation>
</comment>
<evidence type="ECO:0000313" key="10">
    <source>
        <dbReference type="Proteomes" id="UP000292702"/>
    </source>
</evidence>
<comment type="subunit">
    <text evidence="3">Interacts with ERF2.</text>
</comment>
<feature type="compositionally biased region" description="Basic and acidic residues" evidence="7">
    <location>
        <begin position="69"/>
        <end position="80"/>
    </location>
</feature>
<dbReference type="OrthoDB" id="2190159at2759"/>
<feature type="region of interest" description="Disordered" evidence="7">
    <location>
        <begin position="1"/>
        <end position="159"/>
    </location>
</feature>
<dbReference type="InterPro" id="IPR019383">
    <property type="entry name" value="Golgin_A_7/ERF4"/>
</dbReference>
<evidence type="ECO:0000256" key="5">
    <source>
        <dbReference type="ARBA" id="ARBA00022824"/>
    </source>
</evidence>
<feature type="compositionally biased region" description="Basic and acidic residues" evidence="7">
    <location>
        <begin position="86"/>
        <end position="101"/>
    </location>
</feature>
<name>A0A4R0S3T0_9APHY</name>
<keyword evidence="10" id="KW-1185">Reference proteome</keyword>
<keyword evidence="6" id="KW-0472">Membrane</keyword>
<evidence type="ECO:0000256" key="2">
    <source>
        <dbReference type="ARBA" id="ARBA00007732"/>
    </source>
</evidence>
<proteinExistence type="inferred from homology"/>
<dbReference type="GO" id="GO:0005789">
    <property type="term" value="C:endoplasmic reticulum membrane"/>
    <property type="evidence" value="ECO:0007669"/>
    <property type="project" value="UniProtKB-SubCell"/>
</dbReference>
<dbReference type="GO" id="GO:0006612">
    <property type="term" value="P:protein targeting to membrane"/>
    <property type="evidence" value="ECO:0007669"/>
    <property type="project" value="TreeGrafter"/>
</dbReference>
<dbReference type="Pfam" id="PF10256">
    <property type="entry name" value="Erf4"/>
    <property type="match status" value="2"/>
</dbReference>
<evidence type="ECO:0000259" key="8">
    <source>
        <dbReference type="Pfam" id="PF10256"/>
    </source>
</evidence>
<dbReference type="STRING" id="92696.A0A4R0S3T0"/>
<evidence type="ECO:0000256" key="3">
    <source>
        <dbReference type="ARBA" id="ARBA00011396"/>
    </source>
</evidence>
<comment type="similarity">
    <text evidence="2">Belongs to the ERF4 family.</text>
</comment>